<dbReference type="InterPro" id="IPR000843">
    <property type="entry name" value="HTH_LacI"/>
</dbReference>
<dbReference type="EMBL" id="QGGV01000002">
    <property type="protein sequence ID" value="PWK57732.1"/>
    <property type="molecule type" value="Genomic_DNA"/>
</dbReference>
<dbReference type="SUPFAM" id="SSF53822">
    <property type="entry name" value="Periplasmic binding protein-like I"/>
    <property type="match status" value="1"/>
</dbReference>
<dbReference type="AlphaFoldDB" id="A0A316GAT5"/>
<dbReference type="OrthoDB" id="7811243at2"/>
<dbReference type="Pfam" id="PF13377">
    <property type="entry name" value="Peripla_BP_3"/>
    <property type="match status" value="1"/>
</dbReference>
<evidence type="ECO:0000256" key="3">
    <source>
        <dbReference type="ARBA" id="ARBA00023163"/>
    </source>
</evidence>
<evidence type="ECO:0000256" key="1">
    <source>
        <dbReference type="ARBA" id="ARBA00023015"/>
    </source>
</evidence>
<dbReference type="PANTHER" id="PTHR30146">
    <property type="entry name" value="LACI-RELATED TRANSCRIPTIONAL REPRESSOR"/>
    <property type="match status" value="1"/>
</dbReference>
<keyword evidence="2" id="KW-0238">DNA-binding</keyword>
<dbReference type="RefSeq" id="WP_109758314.1">
    <property type="nucleotide sequence ID" value="NZ_CP034588.1"/>
</dbReference>
<dbReference type="PANTHER" id="PTHR30146:SF109">
    <property type="entry name" value="HTH-TYPE TRANSCRIPTIONAL REGULATOR GALS"/>
    <property type="match status" value="1"/>
</dbReference>
<dbReference type="SUPFAM" id="SSF47413">
    <property type="entry name" value="lambda repressor-like DNA-binding domains"/>
    <property type="match status" value="1"/>
</dbReference>
<dbReference type="Gene3D" id="3.40.50.2300">
    <property type="match status" value="2"/>
</dbReference>
<dbReference type="Proteomes" id="UP000245390">
    <property type="component" value="Unassembled WGS sequence"/>
</dbReference>
<dbReference type="InterPro" id="IPR046335">
    <property type="entry name" value="LacI/GalR-like_sensor"/>
</dbReference>
<comment type="caution">
    <text evidence="5">The sequence shown here is derived from an EMBL/GenBank/DDBJ whole genome shotgun (WGS) entry which is preliminary data.</text>
</comment>
<gene>
    <name evidence="5" type="ORF">C8D95_102379</name>
</gene>
<name>A0A316GAT5_9RHOB</name>
<accession>A0A316GAT5</accession>
<dbReference type="GO" id="GO:0000976">
    <property type="term" value="F:transcription cis-regulatory region binding"/>
    <property type="evidence" value="ECO:0007669"/>
    <property type="project" value="TreeGrafter"/>
</dbReference>
<dbReference type="SMART" id="SM00354">
    <property type="entry name" value="HTH_LACI"/>
    <property type="match status" value="1"/>
</dbReference>
<reference evidence="5 6" key="1">
    <citation type="submission" date="2018-05" db="EMBL/GenBank/DDBJ databases">
        <title>Genomic Encyclopedia of Type Strains, Phase IV (KMG-IV): sequencing the most valuable type-strain genomes for metagenomic binning, comparative biology and taxonomic classification.</title>
        <authorList>
            <person name="Goeker M."/>
        </authorList>
    </citation>
    <scope>NUCLEOTIDE SEQUENCE [LARGE SCALE GENOMIC DNA]</scope>
    <source>
        <strain evidence="5 6">DSM 103371</strain>
    </source>
</reference>
<dbReference type="Pfam" id="PF00356">
    <property type="entry name" value="LacI"/>
    <property type="match status" value="1"/>
</dbReference>
<evidence type="ECO:0000313" key="6">
    <source>
        <dbReference type="Proteomes" id="UP000245390"/>
    </source>
</evidence>
<evidence type="ECO:0000256" key="2">
    <source>
        <dbReference type="ARBA" id="ARBA00023125"/>
    </source>
</evidence>
<dbReference type="InterPro" id="IPR010982">
    <property type="entry name" value="Lambda_DNA-bd_dom_sf"/>
</dbReference>
<dbReference type="GO" id="GO:0003700">
    <property type="term" value="F:DNA-binding transcription factor activity"/>
    <property type="evidence" value="ECO:0007669"/>
    <property type="project" value="TreeGrafter"/>
</dbReference>
<sequence length="349" mass="38525">MNLKELSAILGLSPTTVSRALNGYPEVSEATRRRVLAEAKRQNYHPDTRAKRLATGRAMTIGHILPVSKEHEMVNPIFADFLAGAGEVYAGAGYDLSLAVVRDEDEAEAYRDLARRGTVDGVVLHGPKLDDPRIPLLRELGLPFVVHGRSTDAEGDYNWVDVDNRRAFARAARHLLDLGHRRIALINGLADMDFALRRLFGFSDALAERSLPVEDRWTAHGEMTETYGYETVRGMLEAHDPPTAFLVASIIPALGARRAIHDMGLRIGDEVSVVIHDDALSYFRNEGTPPVYTAVRSSVRKAGRLCADLLLQSIAEPNRAPDHILLEAELSLGQSSGPAPRLFRQRKSR</sequence>
<feature type="domain" description="HTH lacI-type" evidence="4">
    <location>
        <begin position="1"/>
        <end position="55"/>
    </location>
</feature>
<dbReference type="CDD" id="cd20010">
    <property type="entry name" value="PBP1_AglR-like"/>
    <property type="match status" value="1"/>
</dbReference>
<keyword evidence="1" id="KW-0805">Transcription regulation</keyword>
<dbReference type="PROSITE" id="PS50932">
    <property type="entry name" value="HTH_LACI_2"/>
    <property type="match status" value="1"/>
</dbReference>
<dbReference type="KEGG" id="salo:EF888_12285"/>
<evidence type="ECO:0000259" key="4">
    <source>
        <dbReference type="PROSITE" id="PS50932"/>
    </source>
</evidence>
<organism evidence="5 6">
    <name type="scientific">Silicimonas algicola</name>
    <dbReference type="NCBI Taxonomy" id="1826607"/>
    <lineage>
        <taxon>Bacteria</taxon>
        <taxon>Pseudomonadati</taxon>
        <taxon>Pseudomonadota</taxon>
        <taxon>Alphaproteobacteria</taxon>
        <taxon>Rhodobacterales</taxon>
        <taxon>Paracoccaceae</taxon>
    </lineage>
</organism>
<protein>
    <submittedName>
        <fullName evidence="5">LacI family transcriptional regulator</fullName>
    </submittedName>
</protein>
<dbReference type="CDD" id="cd01392">
    <property type="entry name" value="HTH_LacI"/>
    <property type="match status" value="1"/>
</dbReference>
<dbReference type="InterPro" id="IPR028082">
    <property type="entry name" value="Peripla_BP_I"/>
</dbReference>
<proteinExistence type="predicted"/>
<evidence type="ECO:0000313" key="5">
    <source>
        <dbReference type="EMBL" id="PWK57732.1"/>
    </source>
</evidence>
<keyword evidence="6" id="KW-1185">Reference proteome</keyword>
<dbReference type="Gene3D" id="1.10.260.40">
    <property type="entry name" value="lambda repressor-like DNA-binding domains"/>
    <property type="match status" value="1"/>
</dbReference>
<keyword evidence="3" id="KW-0804">Transcription</keyword>